<evidence type="ECO:0000256" key="2">
    <source>
        <dbReference type="SAM" id="Phobius"/>
    </source>
</evidence>
<evidence type="ECO:0000256" key="1">
    <source>
        <dbReference type="SAM" id="MobiDB-lite"/>
    </source>
</evidence>
<organism evidence="4 5">
    <name type="scientific">Priestia megaterium</name>
    <name type="common">Bacillus megaterium</name>
    <dbReference type="NCBI Taxonomy" id="1404"/>
    <lineage>
        <taxon>Bacteria</taxon>
        <taxon>Bacillati</taxon>
        <taxon>Bacillota</taxon>
        <taxon>Bacilli</taxon>
        <taxon>Bacillales</taxon>
        <taxon>Bacillaceae</taxon>
        <taxon>Priestia</taxon>
    </lineage>
</organism>
<reference evidence="4" key="1">
    <citation type="journal article" date="2024" name="Appl Microbiol">
        <title>Effect of kuratsuki Bacillus and Priestia on Taste of Sake.</title>
        <authorList>
            <person name="Kobayashi K."/>
            <person name="Nishida H."/>
        </authorList>
    </citation>
    <scope>NUCLEOTIDE SEQUENCE</scope>
    <source>
        <strain evidence="4">B-12</strain>
    </source>
</reference>
<accession>A0AAX6BTB4</accession>
<feature type="compositionally biased region" description="Basic residues" evidence="1">
    <location>
        <begin position="1005"/>
        <end position="1014"/>
    </location>
</feature>
<dbReference type="AlphaFoldDB" id="A0AAX6BTB4"/>
<protein>
    <recommendedName>
        <fullName evidence="3">TraD/TraG TraM recognition site domain-containing protein</fullName>
    </recommendedName>
</protein>
<dbReference type="RefSeq" id="WP_310876690.1">
    <property type="nucleotide sequence ID" value="NZ_BSYK01000005.1"/>
</dbReference>
<feature type="domain" description="TraD/TraG TraM recognition site" evidence="3">
    <location>
        <begin position="677"/>
        <end position="729"/>
    </location>
</feature>
<sequence length="1014" mass="116155">MQEKPSKKQATIFDDILNQMIENPRQGIAVVLLGLAGMGVWKKDWLLSLLPYSPETIQHWLTICIHIIQILVALLLLFLLIRWIWAIFRIQRHFDYVQLLPHTDDGVSKEMLNQLMRRIHGTKRRWIERLFLGRERFSFVIHYAIDDEAGAQYRFYIGAEKNQLEAIKSNFHSVYPNLTFFPADNLEFPSKKAVAGRLKLKSNNLKKSLPLSRYKSDQLPGIISHMKADTWLQVGFTPNDGWKLRKAIQKLEEDLKGDKPFKDHSAFDKEELSSLKHRYSGNEVAFDCTVSIASEYYPGVPVVKSIANAIHSVLNNVNELKYKKWKKAVQWYPTGTPYNMTWTGSELANLLHLPHFDERNIMQKLAKEIPHSKRGEELLPDPVLSNEEGSVDFGVQHHQFVKNRTVRILMSVLQKHWSLLGVTGSGKSTLLNNVLMSYVNSFIKHGIEGKKSPGFSFVDPARNTAMILLNQMLKAEHDGAEINWNKVHWISFKDTDYPPALNLLHRFPNESPERVTQIIMRIISENFQVAKQTERLLVNCIKTLVLDTGERHTILGVKPLINDFTFRQRILNRLEDNPEAYDVLDFWRNEAEDLIDASRIALFNRLDTFTSNPLLRRMFGQKEFTLPILDWMDQGHIIFYDFSGLDEDEAGLIGGFLTYLYYRIADTRGGTPLMHQFVFDEAARLEKMTILPRIIAEQRQKGLSLGIGTQSMHQLDQELKNALKEVQGNFFVCRQGPEGAAAASKMFSVPGSKKDQPLFSESYFTSLPDLVTVIRTQDQINGSNEIVQCVVKLPPLDRYMPNGQKATYKNEAEEAKANAWTVQKVKELASKNGYHQSEVDLMIRAYLQGEEYVPKKQPIKEKKKPRAPLQAQPETPISLQKKQRVDNENVGPEKVVEAGPIIQKTEVEAKPEPIQPAITLSRKKQVEPKEQTIQVQPFKPMVKLSWEKPIKAEEQSMKETAASVEPVSNDKEQVRIIEPTPIEPTVTLKKKTEELPKEPQPIVSLRKKKPSAKE</sequence>
<proteinExistence type="predicted"/>
<dbReference type="InterPro" id="IPR027417">
    <property type="entry name" value="P-loop_NTPase"/>
</dbReference>
<dbReference type="Proteomes" id="UP001165240">
    <property type="component" value="Unassembled WGS sequence"/>
</dbReference>
<comment type="caution">
    <text evidence="4">The sequence shown here is derived from an EMBL/GenBank/DDBJ whole genome shotgun (WGS) entry which is preliminary data.</text>
</comment>
<feature type="transmembrane region" description="Helical" evidence="2">
    <location>
        <begin position="60"/>
        <end position="85"/>
    </location>
</feature>
<dbReference type="EMBL" id="BSYK01000005">
    <property type="protein sequence ID" value="GMG76967.1"/>
    <property type="molecule type" value="Genomic_DNA"/>
</dbReference>
<name>A0AAX6BTB4_PRIMG</name>
<dbReference type="CDD" id="cd01127">
    <property type="entry name" value="TrwB_TraG_TraD_VirD4"/>
    <property type="match status" value="1"/>
</dbReference>
<dbReference type="SUPFAM" id="SSF52540">
    <property type="entry name" value="P-loop containing nucleoside triphosphate hydrolases"/>
    <property type="match status" value="1"/>
</dbReference>
<dbReference type="Gene3D" id="3.40.50.300">
    <property type="entry name" value="P-loop containing nucleotide triphosphate hydrolases"/>
    <property type="match status" value="1"/>
</dbReference>
<keyword evidence="2" id="KW-0812">Transmembrane</keyword>
<evidence type="ECO:0000313" key="5">
    <source>
        <dbReference type="Proteomes" id="UP001165240"/>
    </source>
</evidence>
<keyword evidence="2" id="KW-0472">Membrane</keyword>
<feature type="region of interest" description="Disordered" evidence="1">
    <location>
        <begin position="980"/>
        <end position="1014"/>
    </location>
</feature>
<evidence type="ECO:0000313" key="4">
    <source>
        <dbReference type="EMBL" id="GMG76967.1"/>
    </source>
</evidence>
<keyword evidence="2" id="KW-1133">Transmembrane helix</keyword>
<dbReference type="InterPro" id="IPR032689">
    <property type="entry name" value="TraG-D_C"/>
</dbReference>
<gene>
    <name evidence="4" type="ORF">ShirakiTB12_54360</name>
</gene>
<evidence type="ECO:0000259" key="3">
    <source>
        <dbReference type="Pfam" id="PF12696"/>
    </source>
</evidence>
<dbReference type="Pfam" id="PF12696">
    <property type="entry name" value="TraG-D_C"/>
    <property type="match status" value="1"/>
</dbReference>